<dbReference type="InterPro" id="IPR038375">
    <property type="entry name" value="NDUFAF7_sf"/>
</dbReference>
<accession>A0A5N1JU85</accession>
<dbReference type="Pfam" id="PF02636">
    <property type="entry name" value="Methyltransf_28"/>
    <property type="match status" value="1"/>
</dbReference>
<dbReference type="InterPro" id="IPR003788">
    <property type="entry name" value="NDUFAF7"/>
</dbReference>
<dbReference type="EMBL" id="VYXQ01000023">
    <property type="protein sequence ID" value="KAA9361625.1"/>
    <property type="molecule type" value="Genomic_DNA"/>
</dbReference>
<dbReference type="SUPFAM" id="SSF53335">
    <property type="entry name" value="S-adenosyl-L-methionine-dependent methyltransferases"/>
    <property type="match status" value="1"/>
</dbReference>
<reference evidence="3 4" key="1">
    <citation type="submission" date="2019-09" db="EMBL/GenBank/DDBJ databases">
        <title>Biological control of the noxious weed angled onion (Allium triquetrum) thwarted by endophytic bacteria in Victoria, Australia.</title>
        <authorList>
            <person name="Tehranchian P."/>
            <person name="Adair R.J."/>
            <person name="Van T.H."/>
            <person name="Morrison P.D."/>
            <person name="Williams H."/>
            <person name="Lawrie A.C."/>
        </authorList>
    </citation>
    <scope>NUCLEOTIDE SEQUENCE [LARGE SCALE GENOMIC DNA]</scope>
    <source>
        <strain evidence="3 4">RPTAtOch1</strain>
    </source>
</reference>
<keyword evidence="2 3" id="KW-0808">Transferase</keyword>
<dbReference type="GO" id="GO:0035243">
    <property type="term" value="F:protein-arginine omega-N symmetric methyltransferase activity"/>
    <property type="evidence" value="ECO:0007669"/>
    <property type="project" value="TreeGrafter"/>
</dbReference>
<sequence length="369" mass="40122">MPEVTLKDRLKRLIGTTGPISVADYMAACLGDRESGYYTTREPFGRDGDFITAPEVSQMFGELIGIWCVGIWDALGRPDNAVLCEIGPGRGTLLSDMLRTIKQLAPQMFAATRVAMVETSPRLIEKQKEKLSGLGHSIEWFENFSSTPDGPLILVSNELFDAIPFRQFVKANGRFVERLIALDEQDEFQFVSGAGGIDEALLPPGHQTAPEGTIFEAAPARTALMQEIAQRIAATRGAALTIDYGHLQSGLGDTLQAMLKHAYDDVFAHPGEADLTSHVDFDMLERTARNCGCKTGTMTQGDFLLAMGLIDRAGRLGTGRDAAFQNKIREDVERLAAPDQMGTLFKALAIADPATAIFPFETALHQPSA</sequence>
<dbReference type="PANTHER" id="PTHR12049">
    <property type="entry name" value="PROTEIN ARGININE METHYLTRANSFERASE NDUFAF7, MITOCHONDRIAL"/>
    <property type="match status" value="1"/>
</dbReference>
<gene>
    <name evidence="3" type="ORF">F3W84_19615</name>
</gene>
<dbReference type="InterPro" id="IPR029063">
    <property type="entry name" value="SAM-dependent_MTases_sf"/>
</dbReference>
<dbReference type="GO" id="GO:0032259">
    <property type="term" value="P:methylation"/>
    <property type="evidence" value="ECO:0007669"/>
    <property type="project" value="UniProtKB-KW"/>
</dbReference>
<protein>
    <submittedName>
        <fullName evidence="3">Class I SAM-dependent methyltransferase</fullName>
    </submittedName>
</protein>
<name>A0A5N1JU85_9HYPH</name>
<keyword evidence="1 3" id="KW-0489">Methyltransferase</keyword>
<evidence type="ECO:0000313" key="3">
    <source>
        <dbReference type="EMBL" id="KAA9361625.1"/>
    </source>
</evidence>
<dbReference type="Proteomes" id="UP000327108">
    <property type="component" value="Unassembled WGS sequence"/>
</dbReference>
<evidence type="ECO:0000313" key="4">
    <source>
        <dbReference type="Proteomes" id="UP000327108"/>
    </source>
</evidence>
<evidence type="ECO:0000256" key="1">
    <source>
        <dbReference type="ARBA" id="ARBA00022603"/>
    </source>
</evidence>
<dbReference type="Gene3D" id="3.40.50.12710">
    <property type="match status" value="1"/>
</dbReference>
<dbReference type="RefSeq" id="WP_151095166.1">
    <property type="nucleotide sequence ID" value="NZ_VYXQ01000023.1"/>
</dbReference>
<dbReference type="PANTHER" id="PTHR12049:SF7">
    <property type="entry name" value="PROTEIN ARGININE METHYLTRANSFERASE NDUFAF7, MITOCHONDRIAL"/>
    <property type="match status" value="1"/>
</dbReference>
<keyword evidence="4" id="KW-1185">Reference proteome</keyword>
<organism evidence="3 4">
    <name type="scientific">Ochrobactrum quorumnocens</name>
    <dbReference type="NCBI Taxonomy" id="271865"/>
    <lineage>
        <taxon>Bacteria</taxon>
        <taxon>Pseudomonadati</taxon>
        <taxon>Pseudomonadota</taxon>
        <taxon>Alphaproteobacteria</taxon>
        <taxon>Hyphomicrobiales</taxon>
        <taxon>Brucellaceae</taxon>
        <taxon>Brucella/Ochrobactrum group</taxon>
        <taxon>Ochrobactrum</taxon>
    </lineage>
</organism>
<dbReference type="AlphaFoldDB" id="A0A5N1JU85"/>
<evidence type="ECO:0000256" key="2">
    <source>
        <dbReference type="ARBA" id="ARBA00022679"/>
    </source>
</evidence>
<comment type="caution">
    <text evidence="3">The sequence shown here is derived from an EMBL/GenBank/DDBJ whole genome shotgun (WGS) entry which is preliminary data.</text>
</comment>
<proteinExistence type="predicted"/>